<dbReference type="InterPro" id="IPR009057">
    <property type="entry name" value="Homeodomain-like_sf"/>
</dbReference>
<evidence type="ECO:0000259" key="7">
    <source>
        <dbReference type="PROSITE" id="PS50045"/>
    </source>
</evidence>
<dbReference type="PROSITE" id="PS00676">
    <property type="entry name" value="SIGMA54_INTERACT_2"/>
    <property type="match status" value="1"/>
</dbReference>
<evidence type="ECO:0000256" key="5">
    <source>
        <dbReference type="ARBA" id="ARBA00023159"/>
    </source>
</evidence>
<dbReference type="SMART" id="SM00382">
    <property type="entry name" value="AAA"/>
    <property type="match status" value="1"/>
</dbReference>
<evidence type="ECO:0000256" key="1">
    <source>
        <dbReference type="ARBA" id="ARBA00022741"/>
    </source>
</evidence>
<dbReference type="PRINTS" id="PR01590">
    <property type="entry name" value="HTHFIS"/>
</dbReference>
<sequence length="472" mass="53209">MLIKLVLAVQDKRLQKYLAQSFSLSDIRVESFGNLVSPWQKVMRSCGDIIVISESIIPRPSESGIAMLNDLPENPTTVILHDGDSSEEHAQLVAAGADVVLFSGVSKKRLLEAIETTLESRRQLIQLNRFHPKHPTKPQLSDFVLESDSMRIFIDEVRQVSTSNSPLLIMGETGVGKEHLAKAIHAESPRATGPFIAVNTAALPEQILESELFGHAEGAFTGAVRSRRGTFELAHNGTIFLDEIGEMPLHLQAKLLRVLQDYEVKPIGSESPIWVDVRVIAATNRDLEKEVTRKNFRKDLYYRLSVVTLTIPPLRKRKEDIPHMARHFLDLYRYKIGRDVEGISDAAMKALSHYEWPGNVRELMNVIERAILICHDSEISVRDLPSVFHDNGVLSTRILDGGLPNLETAWKGRTLPEVRDEMVSHLERRYIEMVLRKTGGRVGKAARIAGIHPRGLYDKMKTFGIRKEDFKR</sequence>
<dbReference type="GO" id="GO:0043565">
    <property type="term" value="F:sequence-specific DNA binding"/>
    <property type="evidence" value="ECO:0007669"/>
    <property type="project" value="InterPro"/>
</dbReference>
<dbReference type="InterPro" id="IPR025943">
    <property type="entry name" value="Sigma_54_int_dom_ATP-bd_2"/>
</dbReference>
<dbReference type="PANTHER" id="PTHR32071:SF57">
    <property type="entry name" value="C4-DICARBOXYLATE TRANSPORT TRANSCRIPTIONAL REGULATORY PROTEIN DCTD"/>
    <property type="match status" value="1"/>
</dbReference>
<dbReference type="PROSITE" id="PS50045">
    <property type="entry name" value="SIGMA54_INTERACT_4"/>
    <property type="match status" value="1"/>
</dbReference>
<comment type="caution">
    <text evidence="8">The sequence shown here is derived from an EMBL/GenBank/DDBJ whole genome shotgun (WGS) entry which is preliminary data.</text>
</comment>
<dbReference type="PANTHER" id="PTHR32071">
    <property type="entry name" value="TRANSCRIPTIONAL REGULATORY PROTEIN"/>
    <property type="match status" value="1"/>
</dbReference>
<dbReference type="AlphaFoldDB" id="S7TNR2"/>
<keyword evidence="4" id="KW-0238">DNA-binding</keyword>
<dbReference type="InterPro" id="IPR025944">
    <property type="entry name" value="Sigma_54_int_dom_CS"/>
</dbReference>
<evidence type="ECO:0000256" key="3">
    <source>
        <dbReference type="ARBA" id="ARBA00023015"/>
    </source>
</evidence>
<dbReference type="SUPFAM" id="SSF52172">
    <property type="entry name" value="CheY-like"/>
    <property type="match status" value="1"/>
</dbReference>
<dbReference type="InterPro" id="IPR002078">
    <property type="entry name" value="Sigma_54_int"/>
</dbReference>
<proteinExistence type="predicted"/>
<dbReference type="SUPFAM" id="SSF46689">
    <property type="entry name" value="Homeodomain-like"/>
    <property type="match status" value="1"/>
</dbReference>
<dbReference type="Pfam" id="PF00158">
    <property type="entry name" value="Sigma54_activat"/>
    <property type="match status" value="1"/>
</dbReference>
<evidence type="ECO:0000256" key="4">
    <source>
        <dbReference type="ARBA" id="ARBA00023125"/>
    </source>
</evidence>
<gene>
    <name evidence="8" type="ORF">dsmv_0232</name>
</gene>
<keyword evidence="1" id="KW-0547">Nucleotide-binding</keyword>
<keyword evidence="9" id="KW-1185">Reference proteome</keyword>
<dbReference type="EMBL" id="ATHJ01000094">
    <property type="protein sequence ID" value="EPR38822.1"/>
    <property type="molecule type" value="Genomic_DNA"/>
</dbReference>
<dbReference type="FunFam" id="3.40.50.300:FF:000006">
    <property type="entry name" value="DNA-binding transcriptional regulator NtrC"/>
    <property type="match status" value="1"/>
</dbReference>
<name>S7TNR2_DESML</name>
<keyword evidence="2" id="KW-0067">ATP-binding</keyword>
<keyword evidence="6" id="KW-0804">Transcription</keyword>
<dbReference type="InterPro" id="IPR002197">
    <property type="entry name" value="HTH_Fis"/>
</dbReference>
<dbReference type="eggNOG" id="COG2204">
    <property type="taxonomic scope" value="Bacteria"/>
</dbReference>
<dbReference type="FunFam" id="1.10.8.60:FF:000014">
    <property type="entry name" value="DNA-binding transcriptional regulator NtrC"/>
    <property type="match status" value="1"/>
</dbReference>
<keyword evidence="3" id="KW-0805">Transcription regulation</keyword>
<reference evidence="8 9" key="1">
    <citation type="journal article" date="2013" name="Genome Announc.">
        <title>Draft genome sequences for three mercury-methylating, sulfate-reducing bacteria.</title>
        <authorList>
            <person name="Brown S.D."/>
            <person name="Hurt R.A.Jr."/>
            <person name="Gilmour C.C."/>
            <person name="Elias D.A."/>
        </authorList>
    </citation>
    <scope>NUCLEOTIDE SEQUENCE [LARGE SCALE GENOMIC DNA]</scope>
    <source>
        <strain evidence="8 9">DSM 2059</strain>
    </source>
</reference>
<dbReference type="InterPro" id="IPR003593">
    <property type="entry name" value="AAA+_ATPase"/>
</dbReference>
<dbReference type="GO" id="GO:0006355">
    <property type="term" value="P:regulation of DNA-templated transcription"/>
    <property type="evidence" value="ECO:0007669"/>
    <property type="project" value="InterPro"/>
</dbReference>
<dbReference type="PROSITE" id="PS00688">
    <property type="entry name" value="SIGMA54_INTERACT_3"/>
    <property type="match status" value="1"/>
</dbReference>
<dbReference type="InterPro" id="IPR027417">
    <property type="entry name" value="P-loop_NTPase"/>
</dbReference>
<evidence type="ECO:0000256" key="6">
    <source>
        <dbReference type="ARBA" id="ARBA00023163"/>
    </source>
</evidence>
<dbReference type="OrthoDB" id="5410296at2"/>
<dbReference type="Pfam" id="PF02954">
    <property type="entry name" value="HTH_8"/>
    <property type="match status" value="1"/>
</dbReference>
<evidence type="ECO:0000313" key="8">
    <source>
        <dbReference type="EMBL" id="EPR38822.1"/>
    </source>
</evidence>
<organism evidence="8 9">
    <name type="scientific">Desulfococcus multivorans DSM 2059</name>
    <dbReference type="NCBI Taxonomy" id="1121405"/>
    <lineage>
        <taxon>Bacteria</taxon>
        <taxon>Pseudomonadati</taxon>
        <taxon>Thermodesulfobacteriota</taxon>
        <taxon>Desulfobacteria</taxon>
        <taxon>Desulfobacterales</taxon>
        <taxon>Desulfococcaceae</taxon>
        <taxon>Desulfococcus</taxon>
    </lineage>
</organism>
<dbReference type="InterPro" id="IPR011006">
    <property type="entry name" value="CheY-like_superfamily"/>
</dbReference>
<keyword evidence="5" id="KW-0010">Activator</keyword>
<dbReference type="PROSITE" id="PS00675">
    <property type="entry name" value="SIGMA54_INTERACT_1"/>
    <property type="match status" value="1"/>
</dbReference>
<evidence type="ECO:0000256" key="2">
    <source>
        <dbReference type="ARBA" id="ARBA00022840"/>
    </source>
</evidence>
<dbReference type="Pfam" id="PF25601">
    <property type="entry name" value="AAA_lid_14"/>
    <property type="match status" value="1"/>
</dbReference>
<feature type="domain" description="Sigma-54 factor interaction" evidence="7">
    <location>
        <begin position="143"/>
        <end position="372"/>
    </location>
</feature>
<dbReference type="RefSeq" id="WP_020876894.1">
    <property type="nucleotide sequence ID" value="NZ_ATHJ01000094.1"/>
</dbReference>
<accession>S7TNR2</accession>
<dbReference type="CDD" id="cd00009">
    <property type="entry name" value="AAA"/>
    <property type="match status" value="1"/>
</dbReference>
<dbReference type="InterPro" id="IPR058031">
    <property type="entry name" value="AAA_lid_NorR"/>
</dbReference>
<dbReference type="Proteomes" id="UP000014977">
    <property type="component" value="Unassembled WGS sequence"/>
</dbReference>
<protein>
    <submittedName>
        <fullName evidence="8">Sigma54 specific transcriptional regulator, Fis family</fullName>
    </submittedName>
</protein>
<dbReference type="Gene3D" id="3.40.50.300">
    <property type="entry name" value="P-loop containing nucleotide triphosphate hydrolases"/>
    <property type="match status" value="1"/>
</dbReference>
<dbReference type="InterPro" id="IPR025662">
    <property type="entry name" value="Sigma_54_int_dom_ATP-bd_1"/>
</dbReference>
<evidence type="ECO:0000313" key="9">
    <source>
        <dbReference type="Proteomes" id="UP000014977"/>
    </source>
</evidence>
<dbReference type="STRING" id="897.B2D07_04655"/>
<dbReference type="Gene3D" id="1.10.8.60">
    <property type="match status" value="1"/>
</dbReference>
<dbReference type="SUPFAM" id="SSF52540">
    <property type="entry name" value="P-loop containing nucleoside triphosphate hydrolases"/>
    <property type="match status" value="1"/>
</dbReference>
<dbReference type="GO" id="GO:0005524">
    <property type="term" value="F:ATP binding"/>
    <property type="evidence" value="ECO:0007669"/>
    <property type="project" value="UniProtKB-KW"/>
</dbReference>
<dbReference type="Gene3D" id="1.10.10.60">
    <property type="entry name" value="Homeodomain-like"/>
    <property type="match status" value="1"/>
</dbReference>